<keyword evidence="3" id="KW-1185">Reference proteome</keyword>
<comment type="similarity">
    <text evidence="1">Belongs to the peptidase S10 family.</text>
</comment>
<evidence type="ECO:0000313" key="2">
    <source>
        <dbReference type="EMBL" id="CAD7643365.1"/>
    </source>
</evidence>
<proteinExistence type="inferred from homology"/>
<sequence length="133" mass="14818">NIPEVRKALHVRPEDTHQWSDCGGSYSGSPTDQRKTFDQLLNEFKIGKIVVFNGNFDTVCDHIDNQRFVDSLGLQKVKHYSGWKTSDGTLAGFAQKYEKGVSFVLVRGAGHMVPHDKPESALQLLKNVIGNGF</sequence>
<dbReference type="EMBL" id="OC883655">
    <property type="protein sequence ID" value="CAD7643365.1"/>
    <property type="molecule type" value="Genomic_DNA"/>
</dbReference>
<dbReference type="Pfam" id="PF00450">
    <property type="entry name" value="Peptidase_S10"/>
    <property type="match status" value="1"/>
</dbReference>
<dbReference type="InterPro" id="IPR001563">
    <property type="entry name" value="Peptidase_S10"/>
</dbReference>
<dbReference type="Gene3D" id="3.40.50.12670">
    <property type="match status" value="1"/>
</dbReference>
<feature type="non-terminal residue" evidence="2">
    <location>
        <position position="133"/>
    </location>
</feature>
<protein>
    <recommendedName>
        <fullName evidence="4">Serine carboxypeptidase</fullName>
    </recommendedName>
</protein>
<dbReference type="AlphaFoldDB" id="A0A7R9LKH9"/>
<organism evidence="2">
    <name type="scientific">Medioppia subpectinata</name>
    <dbReference type="NCBI Taxonomy" id="1979941"/>
    <lineage>
        <taxon>Eukaryota</taxon>
        <taxon>Metazoa</taxon>
        <taxon>Ecdysozoa</taxon>
        <taxon>Arthropoda</taxon>
        <taxon>Chelicerata</taxon>
        <taxon>Arachnida</taxon>
        <taxon>Acari</taxon>
        <taxon>Acariformes</taxon>
        <taxon>Sarcoptiformes</taxon>
        <taxon>Oribatida</taxon>
        <taxon>Brachypylina</taxon>
        <taxon>Oppioidea</taxon>
        <taxon>Oppiidae</taxon>
        <taxon>Medioppia</taxon>
    </lineage>
</organism>
<evidence type="ECO:0000313" key="3">
    <source>
        <dbReference type="Proteomes" id="UP000759131"/>
    </source>
</evidence>
<dbReference type="GO" id="GO:0006508">
    <property type="term" value="P:proteolysis"/>
    <property type="evidence" value="ECO:0007669"/>
    <property type="project" value="InterPro"/>
</dbReference>
<dbReference type="PROSITE" id="PS00560">
    <property type="entry name" value="CARBOXYPEPT_SER_HIS"/>
    <property type="match status" value="1"/>
</dbReference>
<reference evidence="2" key="1">
    <citation type="submission" date="2020-11" db="EMBL/GenBank/DDBJ databases">
        <authorList>
            <person name="Tran Van P."/>
        </authorList>
    </citation>
    <scope>NUCLEOTIDE SEQUENCE</scope>
</reference>
<dbReference type="InterPro" id="IPR029058">
    <property type="entry name" value="AB_hydrolase_fold"/>
</dbReference>
<name>A0A7R9LKH9_9ACAR</name>
<dbReference type="OrthoDB" id="443318at2759"/>
<evidence type="ECO:0008006" key="4">
    <source>
        <dbReference type="Google" id="ProtNLM"/>
    </source>
</evidence>
<accession>A0A7R9LKH9</accession>
<gene>
    <name evidence="2" type="ORF">OSB1V03_LOCUS19557</name>
</gene>
<dbReference type="SUPFAM" id="SSF53474">
    <property type="entry name" value="alpha/beta-Hydrolases"/>
    <property type="match status" value="1"/>
</dbReference>
<evidence type="ECO:0000256" key="1">
    <source>
        <dbReference type="ARBA" id="ARBA00009431"/>
    </source>
</evidence>
<dbReference type="EMBL" id="CAJPIZ010029080">
    <property type="protein sequence ID" value="CAG2119610.1"/>
    <property type="molecule type" value="Genomic_DNA"/>
</dbReference>
<dbReference type="InterPro" id="IPR033124">
    <property type="entry name" value="Ser_caboxypep_his_AS"/>
</dbReference>
<dbReference type="GO" id="GO:0004185">
    <property type="term" value="F:serine-type carboxypeptidase activity"/>
    <property type="evidence" value="ECO:0007669"/>
    <property type="project" value="InterPro"/>
</dbReference>
<dbReference type="Proteomes" id="UP000759131">
    <property type="component" value="Unassembled WGS sequence"/>
</dbReference>